<sequence>MGQLGPDHCPSPRPNNPRIYIEYERAIEDAQLEVSFGRYSFYEEFRVISGPFRDQSSENRMTNAARRVLSEVFFRASNFVSLGVGGPDLLRAPFGTRTEIIFPCFALRYLSGKSIAHVDDCAIS</sequence>
<keyword evidence="2" id="KW-1185">Reference proteome</keyword>
<evidence type="ECO:0000313" key="1">
    <source>
        <dbReference type="EMBL" id="GFQ91567.1"/>
    </source>
</evidence>
<evidence type="ECO:0000313" key="2">
    <source>
        <dbReference type="Proteomes" id="UP000887116"/>
    </source>
</evidence>
<organism evidence="1 2">
    <name type="scientific">Trichonephila clavata</name>
    <name type="common">Joro spider</name>
    <name type="synonym">Nephila clavata</name>
    <dbReference type="NCBI Taxonomy" id="2740835"/>
    <lineage>
        <taxon>Eukaryota</taxon>
        <taxon>Metazoa</taxon>
        <taxon>Ecdysozoa</taxon>
        <taxon>Arthropoda</taxon>
        <taxon>Chelicerata</taxon>
        <taxon>Arachnida</taxon>
        <taxon>Araneae</taxon>
        <taxon>Araneomorphae</taxon>
        <taxon>Entelegynae</taxon>
        <taxon>Araneoidea</taxon>
        <taxon>Nephilidae</taxon>
        <taxon>Trichonephila</taxon>
    </lineage>
</organism>
<name>A0A8X6FXL8_TRICU</name>
<accession>A0A8X6FXL8</accession>
<reference evidence="1" key="1">
    <citation type="submission" date="2020-07" db="EMBL/GenBank/DDBJ databases">
        <title>Multicomponent nature underlies the extraordinary mechanical properties of spider dragline silk.</title>
        <authorList>
            <person name="Kono N."/>
            <person name="Nakamura H."/>
            <person name="Mori M."/>
            <person name="Yoshida Y."/>
            <person name="Ohtoshi R."/>
            <person name="Malay A.D."/>
            <person name="Moran D.A.P."/>
            <person name="Tomita M."/>
            <person name="Numata K."/>
            <person name="Arakawa K."/>
        </authorList>
    </citation>
    <scope>NUCLEOTIDE SEQUENCE</scope>
</reference>
<dbReference type="AlphaFoldDB" id="A0A8X6FXL8"/>
<comment type="caution">
    <text evidence="1">The sequence shown here is derived from an EMBL/GenBank/DDBJ whole genome shotgun (WGS) entry which is preliminary data.</text>
</comment>
<gene>
    <name evidence="1" type="ORF">TNCT_677251</name>
</gene>
<dbReference type="Proteomes" id="UP000887116">
    <property type="component" value="Unassembled WGS sequence"/>
</dbReference>
<dbReference type="EMBL" id="BMAO01023880">
    <property type="protein sequence ID" value="GFQ91567.1"/>
    <property type="molecule type" value="Genomic_DNA"/>
</dbReference>
<proteinExistence type="predicted"/>
<protein>
    <submittedName>
        <fullName evidence="1">Uncharacterized protein</fullName>
    </submittedName>
</protein>